<gene>
    <name evidence="3" type="ORF">Trichorick_01205</name>
</gene>
<organism evidence="3 4">
    <name type="scientific">Candidatus Trichorickettsia mobilis</name>
    <dbReference type="NCBI Taxonomy" id="1346319"/>
    <lineage>
        <taxon>Bacteria</taxon>
        <taxon>Pseudomonadati</taxon>
        <taxon>Pseudomonadota</taxon>
        <taxon>Alphaproteobacteria</taxon>
        <taxon>Rickettsiales</taxon>
        <taxon>Rickettsiaceae</taxon>
        <taxon>Rickettsieae</taxon>
        <taxon>Candidatus Trichorickettsia</taxon>
    </lineage>
</organism>
<dbReference type="RefSeq" id="WP_323738078.1">
    <property type="nucleotide sequence ID" value="NZ_CP112932.1"/>
</dbReference>
<comment type="similarity">
    <text evidence="1 2">Belongs to the phD/YefM antitoxin family.</text>
</comment>
<dbReference type="EMBL" id="CP112932">
    <property type="protein sequence ID" value="WPY01295.1"/>
    <property type="molecule type" value="Genomic_DNA"/>
</dbReference>
<name>A0ABZ0UTC8_9RICK</name>
<proteinExistence type="inferred from homology"/>
<evidence type="ECO:0000256" key="1">
    <source>
        <dbReference type="ARBA" id="ARBA00009981"/>
    </source>
</evidence>
<evidence type="ECO:0000313" key="4">
    <source>
        <dbReference type="Proteomes" id="UP001326613"/>
    </source>
</evidence>
<dbReference type="Proteomes" id="UP001326613">
    <property type="component" value="Chromosome"/>
</dbReference>
<dbReference type="InterPro" id="IPR006442">
    <property type="entry name" value="Antitoxin_Phd/YefM"/>
</dbReference>
<dbReference type="Gene3D" id="3.40.1620.10">
    <property type="entry name" value="YefM-like domain"/>
    <property type="match status" value="1"/>
</dbReference>
<reference evidence="3 4" key="1">
    <citation type="submission" date="2022-10" db="EMBL/GenBank/DDBJ databases">
        <title>Host association and intracellularity evolved multiple times independently in the Rickettsiales.</title>
        <authorList>
            <person name="Castelli M."/>
            <person name="Nardi T."/>
            <person name="Gammuto L."/>
            <person name="Bellinzona G."/>
            <person name="Sabaneyeva E."/>
            <person name="Potekhin A."/>
            <person name="Serra V."/>
            <person name="Petroni G."/>
            <person name="Sassera D."/>
        </authorList>
    </citation>
    <scope>NUCLEOTIDE SEQUENCE [LARGE SCALE GENOMIC DNA]</scope>
    <source>
        <strain evidence="3 4">Kr 154-4</strain>
    </source>
</reference>
<protein>
    <recommendedName>
        <fullName evidence="2">Antitoxin</fullName>
    </recommendedName>
</protein>
<dbReference type="Pfam" id="PF02604">
    <property type="entry name" value="PhdYeFM_antitox"/>
    <property type="match status" value="1"/>
</dbReference>
<evidence type="ECO:0000313" key="3">
    <source>
        <dbReference type="EMBL" id="WPY01295.1"/>
    </source>
</evidence>
<dbReference type="SUPFAM" id="SSF143120">
    <property type="entry name" value="YefM-like"/>
    <property type="match status" value="1"/>
</dbReference>
<accession>A0ABZ0UTC8</accession>
<comment type="function">
    <text evidence="2">Antitoxin component of a type II toxin-antitoxin (TA) system.</text>
</comment>
<dbReference type="InterPro" id="IPR036165">
    <property type="entry name" value="YefM-like_sf"/>
</dbReference>
<sequence>MQFVNMHDAKTNLSKYIDKINENHETIVICRNGIPVGQLIKYTPPKVRRIGILKNKIKVLDNFDSDLPDEIIGEYK</sequence>
<keyword evidence="4" id="KW-1185">Reference proteome</keyword>
<evidence type="ECO:0000256" key="2">
    <source>
        <dbReference type="RuleBase" id="RU362080"/>
    </source>
</evidence>